<protein>
    <recommendedName>
        <fullName evidence="1">DUF6546 domain-containing protein</fullName>
    </recommendedName>
</protein>
<evidence type="ECO:0000313" key="2">
    <source>
        <dbReference type="EMBL" id="KAK0644257.1"/>
    </source>
</evidence>
<feature type="domain" description="DUF6546" evidence="1">
    <location>
        <begin position="145"/>
        <end position="230"/>
    </location>
</feature>
<dbReference type="Pfam" id="PF20183">
    <property type="entry name" value="DUF6546"/>
    <property type="match status" value="1"/>
</dbReference>
<dbReference type="InterPro" id="IPR046676">
    <property type="entry name" value="DUF6546"/>
</dbReference>
<name>A0AA40CMV3_9PEZI</name>
<dbReference type="Proteomes" id="UP001174936">
    <property type="component" value="Unassembled WGS sequence"/>
</dbReference>
<reference evidence="2" key="1">
    <citation type="submission" date="2023-06" db="EMBL/GenBank/DDBJ databases">
        <title>Genome-scale phylogeny and comparative genomics of the fungal order Sordariales.</title>
        <authorList>
            <consortium name="Lawrence Berkeley National Laboratory"/>
            <person name="Hensen N."/>
            <person name="Bonometti L."/>
            <person name="Westerberg I."/>
            <person name="Brannstrom I.O."/>
            <person name="Guillou S."/>
            <person name="Cros-Aarteil S."/>
            <person name="Calhoun S."/>
            <person name="Haridas S."/>
            <person name="Kuo A."/>
            <person name="Mondo S."/>
            <person name="Pangilinan J."/>
            <person name="Riley R."/>
            <person name="Labutti K."/>
            <person name="Andreopoulos B."/>
            <person name="Lipzen A."/>
            <person name="Chen C."/>
            <person name="Yanf M."/>
            <person name="Daum C."/>
            <person name="Ng V."/>
            <person name="Clum A."/>
            <person name="Steindorff A."/>
            <person name="Ohm R."/>
            <person name="Martin F."/>
            <person name="Silar P."/>
            <person name="Natvig D."/>
            <person name="Lalanne C."/>
            <person name="Gautier V."/>
            <person name="Ament-Velasquez S.L."/>
            <person name="Kruys A."/>
            <person name="Hutchinson M.I."/>
            <person name="Powell A.J."/>
            <person name="Barry K."/>
            <person name="Miller A.N."/>
            <person name="Grigoriev I.V."/>
            <person name="Debuchy R."/>
            <person name="Gladieux P."/>
            <person name="Thoren M.H."/>
            <person name="Johannesson H."/>
        </authorList>
    </citation>
    <scope>NUCLEOTIDE SEQUENCE</scope>
    <source>
        <strain evidence="2">SMH2532-1</strain>
    </source>
</reference>
<comment type="caution">
    <text evidence="2">The sequence shown here is derived from an EMBL/GenBank/DDBJ whole genome shotgun (WGS) entry which is preliminary data.</text>
</comment>
<proteinExistence type="predicted"/>
<dbReference type="EMBL" id="JAULSV010000005">
    <property type="protein sequence ID" value="KAK0644257.1"/>
    <property type="molecule type" value="Genomic_DNA"/>
</dbReference>
<dbReference type="AlphaFoldDB" id="A0AA40CMV3"/>
<keyword evidence="3" id="KW-1185">Reference proteome</keyword>
<sequence length="264" mass="29293">MATWKRLPTEMKCATLNEVAALLTNCHARGGLPGDTQPETEDIKKFKQYIVRSSVECIFSIPGFGFSFPIEHVANACHHGGRKRMGKTLTDEATLNFLDINMSRSIYPHPEDEDATTRISEHECACGWLDWGWKHREGTRNDGRWNGGSGFACIFRYRCVKGTKPPTATLAVSWEYQLSESVIDAWKKVAATHSVVPLDLAVEVIPLTPDKFKTPGSVIGPLELRRLVIRPVSLCQLQWEANNGAMIGTNGTAGAYLATRCSVW</sequence>
<evidence type="ECO:0000259" key="1">
    <source>
        <dbReference type="Pfam" id="PF20183"/>
    </source>
</evidence>
<evidence type="ECO:0000313" key="3">
    <source>
        <dbReference type="Proteomes" id="UP001174936"/>
    </source>
</evidence>
<gene>
    <name evidence="2" type="ORF">B0T16DRAFT_513643</name>
</gene>
<accession>A0AA40CMV3</accession>
<organism evidence="2 3">
    <name type="scientific">Cercophora newfieldiana</name>
    <dbReference type="NCBI Taxonomy" id="92897"/>
    <lineage>
        <taxon>Eukaryota</taxon>
        <taxon>Fungi</taxon>
        <taxon>Dikarya</taxon>
        <taxon>Ascomycota</taxon>
        <taxon>Pezizomycotina</taxon>
        <taxon>Sordariomycetes</taxon>
        <taxon>Sordariomycetidae</taxon>
        <taxon>Sordariales</taxon>
        <taxon>Lasiosphaeriaceae</taxon>
        <taxon>Cercophora</taxon>
    </lineage>
</organism>